<feature type="compositionally biased region" description="Pro residues" evidence="1">
    <location>
        <begin position="53"/>
        <end position="74"/>
    </location>
</feature>
<sequence>MAPLFTSAPTKHVVRPLLAAPCPVTLPVLLTNIIPEQFQLPRILTDIDADRTPTPPPPPPPPRARTPAPAPPHRPTPDSRESSLTSMSSDDEARKPCSSNQIARPSAANIQTVKSLFRVRYPNLTPEEQEKQYNDFRARLDQLCTLHLCPTVALSYQDKEKLKQVHDKMITTFSWLADYHSNWPVMVCLQGKLHNSAARAVEKSTRKVVNAIAGVAPAARASSKKPKNKS</sequence>
<gene>
    <name evidence="2" type="ORF">DFH08DRAFT_806363</name>
</gene>
<dbReference type="EMBL" id="JARIHO010000013">
    <property type="protein sequence ID" value="KAJ7351647.1"/>
    <property type="molecule type" value="Genomic_DNA"/>
</dbReference>
<dbReference type="AlphaFoldDB" id="A0AAD7A811"/>
<keyword evidence="3" id="KW-1185">Reference proteome</keyword>
<accession>A0AAD7A811</accession>
<evidence type="ECO:0000313" key="3">
    <source>
        <dbReference type="Proteomes" id="UP001218218"/>
    </source>
</evidence>
<proteinExistence type="predicted"/>
<reference evidence="2" key="1">
    <citation type="submission" date="2023-03" db="EMBL/GenBank/DDBJ databases">
        <title>Massive genome expansion in bonnet fungi (Mycena s.s.) driven by repeated elements and novel gene families across ecological guilds.</title>
        <authorList>
            <consortium name="Lawrence Berkeley National Laboratory"/>
            <person name="Harder C.B."/>
            <person name="Miyauchi S."/>
            <person name="Viragh M."/>
            <person name="Kuo A."/>
            <person name="Thoen E."/>
            <person name="Andreopoulos B."/>
            <person name="Lu D."/>
            <person name="Skrede I."/>
            <person name="Drula E."/>
            <person name="Henrissat B."/>
            <person name="Morin E."/>
            <person name="Kohler A."/>
            <person name="Barry K."/>
            <person name="LaButti K."/>
            <person name="Morin E."/>
            <person name="Salamov A."/>
            <person name="Lipzen A."/>
            <person name="Mereny Z."/>
            <person name="Hegedus B."/>
            <person name="Baldrian P."/>
            <person name="Stursova M."/>
            <person name="Weitz H."/>
            <person name="Taylor A."/>
            <person name="Grigoriev I.V."/>
            <person name="Nagy L.G."/>
            <person name="Martin F."/>
            <person name="Kauserud H."/>
        </authorList>
    </citation>
    <scope>NUCLEOTIDE SEQUENCE</scope>
    <source>
        <strain evidence="2">CBHHK002</strain>
    </source>
</reference>
<feature type="region of interest" description="Disordered" evidence="1">
    <location>
        <begin position="47"/>
        <end position="105"/>
    </location>
</feature>
<organism evidence="2 3">
    <name type="scientific">Mycena albidolilacea</name>
    <dbReference type="NCBI Taxonomy" id="1033008"/>
    <lineage>
        <taxon>Eukaryota</taxon>
        <taxon>Fungi</taxon>
        <taxon>Dikarya</taxon>
        <taxon>Basidiomycota</taxon>
        <taxon>Agaricomycotina</taxon>
        <taxon>Agaricomycetes</taxon>
        <taxon>Agaricomycetidae</taxon>
        <taxon>Agaricales</taxon>
        <taxon>Marasmiineae</taxon>
        <taxon>Mycenaceae</taxon>
        <taxon>Mycena</taxon>
    </lineage>
</organism>
<dbReference type="Proteomes" id="UP001218218">
    <property type="component" value="Unassembled WGS sequence"/>
</dbReference>
<evidence type="ECO:0000313" key="2">
    <source>
        <dbReference type="EMBL" id="KAJ7351647.1"/>
    </source>
</evidence>
<comment type="caution">
    <text evidence="2">The sequence shown here is derived from an EMBL/GenBank/DDBJ whole genome shotgun (WGS) entry which is preliminary data.</text>
</comment>
<protein>
    <submittedName>
        <fullName evidence="2">Uncharacterized protein</fullName>
    </submittedName>
</protein>
<name>A0AAD7A811_9AGAR</name>
<evidence type="ECO:0000256" key="1">
    <source>
        <dbReference type="SAM" id="MobiDB-lite"/>
    </source>
</evidence>